<dbReference type="OrthoDB" id="8966807at2"/>
<sequence>MTELDRNTRKHGKHLRVPVLPEEEAIIRKNADAAGLSTAAFLRKVGMGYEVDAWVDIEQVKELSRVNGDLGRLGGLLKMWLSNDARTQNFSPALINTLLTKIESTQEELRAVMTQVLSK</sequence>
<protein>
    <recommendedName>
        <fullName evidence="3">Conjugal transfer transcriptional regulator TraJ</fullName>
    </recommendedName>
</protein>
<comment type="caution">
    <text evidence="1">The sequence shown here is derived from an EMBL/GenBank/DDBJ whole genome shotgun (WGS) entry which is preliminary data.</text>
</comment>
<gene>
    <name evidence="1" type="ORF">EC847_12519</name>
</gene>
<name>A0A4V3BM24_SCAGO</name>
<dbReference type="InterPro" id="IPR053842">
    <property type="entry name" value="NikA-like"/>
</dbReference>
<evidence type="ECO:0000313" key="2">
    <source>
        <dbReference type="Proteomes" id="UP000295530"/>
    </source>
</evidence>
<accession>A0A4V3BM24</accession>
<keyword evidence="2" id="KW-1185">Reference proteome</keyword>
<evidence type="ECO:0008006" key="3">
    <source>
        <dbReference type="Google" id="ProtNLM"/>
    </source>
</evidence>
<proteinExistence type="predicted"/>
<dbReference type="Proteomes" id="UP000295530">
    <property type="component" value="Unassembled WGS sequence"/>
</dbReference>
<dbReference type="RefSeq" id="WP_133462369.1">
    <property type="nucleotide sequence ID" value="NZ_SNVX01000025.1"/>
</dbReference>
<dbReference type="EMBL" id="SNVX01000025">
    <property type="protein sequence ID" value="TDN48852.1"/>
    <property type="molecule type" value="Genomic_DNA"/>
</dbReference>
<dbReference type="AlphaFoldDB" id="A0A4V3BM24"/>
<dbReference type="NCBIfam" id="NF010451">
    <property type="entry name" value="PRK13877.1"/>
    <property type="match status" value="1"/>
</dbReference>
<reference evidence="1 2" key="1">
    <citation type="submission" date="2019-03" db="EMBL/GenBank/DDBJ databases">
        <title>Genomic analyses of the natural microbiome of Caenorhabditis elegans.</title>
        <authorList>
            <person name="Samuel B."/>
        </authorList>
    </citation>
    <scope>NUCLEOTIDE SEQUENCE [LARGE SCALE GENOMIC DNA]</scope>
    <source>
        <strain evidence="1 2">BIGb0156</strain>
    </source>
</reference>
<organism evidence="1 2">
    <name type="scientific">Scandinavium goeteborgense</name>
    <dbReference type="NCBI Taxonomy" id="1851514"/>
    <lineage>
        <taxon>Bacteria</taxon>
        <taxon>Pseudomonadati</taxon>
        <taxon>Pseudomonadota</taxon>
        <taxon>Gammaproteobacteria</taxon>
        <taxon>Enterobacterales</taxon>
        <taxon>Enterobacteriaceae</taxon>
        <taxon>Scandinavium</taxon>
    </lineage>
</organism>
<dbReference type="Pfam" id="PF21983">
    <property type="entry name" value="NikA-like"/>
    <property type="match status" value="1"/>
</dbReference>
<evidence type="ECO:0000313" key="1">
    <source>
        <dbReference type="EMBL" id="TDN48852.1"/>
    </source>
</evidence>